<dbReference type="PANTHER" id="PTHR32182">
    <property type="entry name" value="DNA REPLICATION AND REPAIR PROTEIN RECF"/>
    <property type="match status" value="1"/>
</dbReference>
<reference evidence="2 3" key="1">
    <citation type="journal article" date="2016" name="Front. Microbiol.">
        <title>Single-Cell (Meta-)Genomics of a Dimorphic Candidatus Thiomargarita nelsonii Reveals Genomic Plasticity.</title>
        <authorList>
            <person name="Flood B.E."/>
            <person name="Fliss P."/>
            <person name="Jones D.S."/>
            <person name="Dick G.J."/>
            <person name="Jain S."/>
            <person name="Kaster A.K."/>
            <person name="Winkel M."/>
            <person name="Mussmann M."/>
            <person name="Bailey J."/>
        </authorList>
    </citation>
    <scope>NUCLEOTIDE SEQUENCE [LARGE SCALE GENOMIC DNA]</scope>
    <source>
        <strain evidence="2">Hydrate Ridge</strain>
    </source>
</reference>
<feature type="domain" description="RecF/RecN/SMC N-terminal" evidence="1">
    <location>
        <begin position="6"/>
        <end position="61"/>
    </location>
</feature>
<dbReference type="InterPro" id="IPR003395">
    <property type="entry name" value="RecF/RecN/SMC_N"/>
</dbReference>
<dbReference type="GO" id="GO:0006302">
    <property type="term" value="P:double-strand break repair"/>
    <property type="evidence" value="ECO:0007669"/>
    <property type="project" value="TreeGrafter"/>
</dbReference>
<evidence type="ECO:0000259" key="1">
    <source>
        <dbReference type="Pfam" id="PF02463"/>
    </source>
</evidence>
<dbReference type="SUPFAM" id="SSF52540">
    <property type="entry name" value="P-loop containing nucleoside triphosphate hydrolases"/>
    <property type="match status" value="1"/>
</dbReference>
<protein>
    <recommendedName>
        <fullName evidence="1">RecF/RecN/SMC N-terminal domain-containing protein</fullName>
    </recommendedName>
</protein>
<dbReference type="AlphaFoldDB" id="A0A4E0RUE5"/>
<dbReference type="Gene3D" id="3.40.50.300">
    <property type="entry name" value="P-loop containing nucleotide triphosphate hydrolases"/>
    <property type="match status" value="1"/>
</dbReference>
<keyword evidence="3" id="KW-1185">Reference proteome</keyword>
<dbReference type="InterPro" id="IPR027417">
    <property type="entry name" value="P-loop_NTPase"/>
</dbReference>
<dbReference type="PANTHER" id="PTHR32182:SF22">
    <property type="entry name" value="ATP-DEPENDENT ENDONUCLEASE, OLD FAMILY-RELATED"/>
    <property type="match status" value="1"/>
</dbReference>
<accession>A0A4E0RUE5</accession>
<sequence>MSQTKIQYLKISNFKSIDSLEFKNINDFSVFAGANGSGKSNFFDALRWQGGFDNIHSIQKNEDDARRFEFEIECTLPYGAQDNLMETQYKYKLKINALDTEP</sequence>
<evidence type="ECO:0000313" key="2">
    <source>
        <dbReference type="EMBL" id="TGO03724.1"/>
    </source>
</evidence>
<dbReference type="Pfam" id="PF02463">
    <property type="entry name" value="SMC_N"/>
    <property type="match status" value="1"/>
</dbReference>
<gene>
    <name evidence="2" type="ORF">PN36_01275</name>
</gene>
<dbReference type="Proteomes" id="UP000030428">
    <property type="component" value="Unassembled WGS sequence"/>
</dbReference>
<dbReference type="EMBL" id="JSZA02000003">
    <property type="protein sequence ID" value="TGO03724.1"/>
    <property type="molecule type" value="Genomic_DNA"/>
</dbReference>
<evidence type="ECO:0000313" key="3">
    <source>
        <dbReference type="Proteomes" id="UP000030428"/>
    </source>
</evidence>
<organism evidence="2 3">
    <name type="scientific">Candidatus Thiomargarita nelsonii</name>
    <dbReference type="NCBI Taxonomy" id="1003181"/>
    <lineage>
        <taxon>Bacteria</taxon>
        <taxon>Pseudomonadati</taxon>
        <taxon>Pseudomonadota</taxon>
        <taxon>Gammaproteobacteria</taxon>
        <taxon>Thiotrichales</taxon>
        <taxon>Thiotrichaceae</taxon>
        <taxon>Thiomargarita</taxon>
    </lineage>
</organism>
<comment type="caution">
    <text evidence="2">The sequence shown here is derived from an EMBL/GenBank/DDBJ whole genome shotgun (WGS) entry which is preliminary data.</text>
</comment>
<dbReference type="GO" id="GO:0000731">
    <property type="term" value="P:DNA synthesis involved in DNA repair"/>
    <property type="evidence" value="ECO:0007669"/>
    <property type="project" value="TreeGrafter"/>
</dbReference>
<name>A0A4E0RUE5_9GAMM</name>
<proteinExistence type="predicted"/>